<keyword evidence="2" id="KW-0413">Isomerase</keyword>
<accession>A0A917Q8M4</accession>
<dbReference type="Proteomes" id="UP000600449">
    <property type="component" value="Unassembled WGS sequence"/>
</dbReference>
<gene>
    <name evidence="4" type="ORF">GCM10011322_22410</name>
</gene>
<dbReference type="InterPro" id="IPR050188">
    <property type="entry name" value="RluA_PseudoU_synthase"/>
</dbReference>
<dbReference type="GO" id="GO:0140098">
    <property type="term" value="F:catalytic activity, acting on RNA"/>
    <property type="evidence" value="ECO:0007669"/>
    <property type="project" value="UniProtKB-ARBA"/>
</dbReference>
<reference evidence="4 5" key="1">
    <citation type="journal article" date="2014" name="Int. J. Syst. Evol. Microbiol.">
        <title>Complete genome sequence of Corynebacterium casei LMG S-19264T (=DSM 44701T), isolated from a smear-ripened cheese.</title>
        <authorList>
            <consortium name="US DOE Joint Genome Institute (JGI-PGF)"/>
            <person name="Walter F."/>
            <person name="Albersmeier A."/>
            <person name="Kalinowski J."/>
            <person name="Ruckert C."/>
        </authorList>
    </citation>
    <scope>NUCLEOTIDE SEQUENCE [LARGE SCALE GENOMIC DNA]</scope>
    <source>
        <strain evidence="4 5">CGMCC 1.9161</strain>
    </source>
</reference>
<evidence type="ECO:0000313" key="5">
    <source>
        <dbReference type="Proteomes" id="UP000600449"/>
    </source>
</evidence>
<comment type="similarity">
    <text evidence="1">Belongs to the pseudouridine synthase RluA family.</text>
</comment>
<name>A0A917Q8M4_9HYPH</name>
<sequence length="232" mass="24992">MSRILYRDGLVLVLDKPAGLPVHPGPGGGETLTRHLDALRFGLKWRPELAHRLDRDTSGCLVLGRHPKALRKLADLFATGRVEKTYLALVSPAPAADRREIELAMGPAAPDTPWRMKIDPDGQPALTRLQVLARAADGERALVALEPVTGRTHQLRVHCAASGFPIVGDAIYGGVPRGAPLHLHSWRVGLPLSRAKPPIRVEAPLPEPLRGAAAALGFDVNGWKDSADETFS</sequence>
<protein>
    <submittedName>
        <fullName evidence="4">RNA pseudouridine synthase</fullName>
    </submittedName>
</protein>
<dbReference type="InterPro" id="IPR006224">
    <property type="entry name" value="PsdUridine_synth_RluA-like_CS"/>
</dbReference>
<dbReference type="GO" id="GO:0009982">
    <property type="term" value="F:pseudouridine synthase activity"/>
    <property type="evidence" value="ECO:0007669"/>
    <property type="project" value="InterPro"/>
</dbReference>
<keyword evidence="5" id="KW-1185">Reference proteome</keyword>
<dbReference type="GO" id="GO:0003723">
    <property type="term" value="F:RNA binding"/>
    <property type="evidence" value="ECO:0007669"/>
    <property type="project" value="InterPro"/>
</dbReference>
<evidence type="ECO:0000259" key="3">
    <source>
        <dbReference type="Pfam" id="PF00849"/>
    </source>
</evidence>
<organism evidence="4 5">
    <name type="scientific">Salinarimonas ramus</name>
    <dbReference type="NCBI Taxonomy" id="690164"/>
    <lineage>
        <taxon>Bacteria</taxon>
        <taxon>Pseudomonadati</taxon>
        <taxon>Pseudomonadota</taxon>
        <taxon>Alphaproteobacteria</taxon>
        <taxon>Hyphomicrobiales</taxon>
        <taxon>Salinarimonadaceae</taxon>
        <taxon>Salinarimonas</taxon>
    </lineage>
</organism>
<dbReference type="EMBL" id="BMMF01000006">
    <property type="protein sequence ID" value="GGK35127.1"/>
    <property type="molecule type" value="Genomic_DNA"/>
</dbReference>
<evidence type="ECO:0000256" key="1">
    <source>
        <dbReference type="ARBA" id="ARBA00010876"/>
    </source>
</evidence>
<evidence type="ECO:0000256" key="2">
    <source>
        <dbReference type="ARBA" id="ARBA00023235"/>
    </source>
</evidence>
<dbReference type="InterPro" id="IPR006145">
    <property type="entry name" value="PsdUridine_synth_RsuA/RluA"/>
</dbReference>
<dbReference type="CDD" id="cd02869">
    <property type="entry name" value="PseudoU_synth_RluA_like"/>
    <property type="match status" value="1"/>
</dbReference>
<dbReference type="SUPFAM" id="SSF55120">
    <property type="entry name" value="Pseudouridine synthase"/>
    <property type="match status" value="1"/>
</dbReference>
<comment type="caution">
    <text evidence="4">The sequence shown here is derived from an EMBL/GenBank/DDBJ whole genome shotgun (WGS) entry which is preliminary data.</text>
</comment>
<evidence type="ECO:0000313" key="4">
    <source>
        <dbReference type="EMBL" id="GGK35127.1"/>
    </source>
</evidence>
<dbReference type="InterPro" id="IPR020103">
    <property type="entry name" value="PsdUridine_synth_cat_dom_sf"/>
</dbReference>
<dbReference type="AlphaFoldDB" id="A0A917Q8M4"/>
<proteinExistence type="inferred from homology"/>
<dbReference type="Gene3D" id="3.30.2350.10">
    <property type="entry name" value="Pseudouridine synthase"/>
    <property type="match status" value="1"/>
</dbReference>
<dbReference type="Pfam" id="PF00849">
    <property type="entry name" value="PseudoU_synth_2"/>
    <property type="match status" value="1"/>
</dbReference>
<dbReference type="PROSITE" id="PS01129">
    <property type="entry name" value="PSI_RLU"/>
    <property type="match status" value="1"/>
</dbReference>
<dbReference type="GO" id="GO:0000455">
    <property type="term" value="P:enzyme-directed rRNA pseudouridine synthesis"/>
    <property type="evidence" value="ECO:0007669"/>
    <property type="project" value="TreeGrafter"/>
</dbReference>
<dbReference type="PANTHER" id="PTHR21600">
    <property type="entry name" value="MITOCHONDRIAL RNA PSEUDOURIDINE SYNTHASE"/>
    <property type="match status" value="1"/>
</dbReference>
<feature type="domain" description="Pseudouridine synthase RsuA/RluA-like" evidence="3">
    <location>
        <begin position="11"/>
        <end position="161"/>
    </location>
</feature>
<dbReference type="PANTHER" id="PTHR21600:SF44">
    <property type="entry name" value="RIBOSOMAL LARGE SUBUNIT PSEUDOURIDINE SYNTHASE D"/>
    <property type="match status" value="1"/>
</dbReference>